<keyword evidence="3" id="KW-1185">Reference proteome</keyword>
<keyword evidence="1" id="KW-0472">Membrane</keyword>
<comment type="caution">
    <text evidence="2">The sequence shown here is derived from an EMBL/GenBank/DDBJ whole genome shotgun (WGS) entry which is preliminary data.</text>
</comment>
<dbReference type="OrthoDB" id="2313160at2"/>
<accession>A0A0R1QLF5</accession>
<dbReference type="Proteomes" id="UP000050872">
    <property type="component" value="Unassembled WGS sequence"/>
</dbReference>
<dbReference type="AlphaFoldDB" id="A0A0R1QLF5"/>
<dbReference type="RefSeq" id="WP_057887264.1">
    <property type="nucleotide sequence ID" value="NZ_AZEZ01000008.1"/>
</dbReference>
<name>A0A0R1QLF5_9LACO</name>
<protein>
    <submittedName>
        <fullName evidence="2">Lipoprotein</fullName>
    </submittedName>
</protein>
<feature type="transmembrane region" description="Helical" evidence="1">
    <location>
        <begin position="12"/>
        <end position="33"/>
    </location>
</feature>
<evidence type="ECO:0000313" key="2">
    <source>
        <dbReference type="EMBL" id="KRL45671.1"/>
    </source>
</evidence>
<organism evidence="2 3">
    <name type="scientific">Companilactobacillus mindensis DSM 14500</name>
    <dbReference type="NCBI Taxonomy" id="1423770"/>
    <lineage>
        <taxon>Bacteria</taxon>
        <taxon>Bacillati</taxon>
        <taxon>Bacillota</taxon>
        <taxon>Bacilli</taxon>
        <taxon>Lactobacillales</taxon>
        <taxon>Lactobacillaceae</taxon>
        <taxon>Companilactobacillus</taxon>
    </lineage>
</organism>
<evidence type="ECO:0000256" key="1">
    <source>
        <dbReference type="SAM" id="Phobius"/>
    </source>
</evidence>
<evidence type="ECO:0000313" key="3">
    <source>
        <dbReference type="Proteomes" id="UP000050872"/>
    </source>
</evidence>
<keyword evidence="2" id="KW-0449">Lipoprotein</keyword>
<keyword evidence="1" id="KW-1133">Transmembrane helix</keyword>
<dbReference type="PATRIC" id="fig|1423770.3.peg.36"/>
<gene>
    <name evidence="2" type="ORF">FD29_GL000037</name>
</gene>
<keyword evidence="1" id="KW-0812">Transmembrane</keyword>
<dbReference type="EMBL" id="AZEZ01000008">
    <property type="protein sequence ID" value="KRL45671.1"/>
    <property type="molecule type" value="Genomic_DNA"/>
</dbReference>
<sequence>MRKNQREPINQKYLIISIIGVVIFAILLSVFTLKTPVKTTSKVANKPKTEYKAIKESLNQQFNQNGHVATIKEEHDINDSTSKHPHTVIIVKLTDKQTQKYLKTSFEAVQNNQGTADQKNYIYSIQKIIANEAKKLDNNYDVIQFVYKDGKKFVPVASSQKNKYLIKPVKVIQPSKKSTTAAA</sequence>
<reference evidence="2 3" key="1">
    <citation type="journal article" date="2015" name="Genome Announc.">
        <title>Expanding the biotechnology potential of lactobacilli through comparative genomics of 213 strains and associated genera.</title>
        <authorList>
            <person name="Sun Z."/>
            <person name="Harris H.M."/>
            <person name="McCann A."/>
            <person name="Guo C."/>
            <person name="Argimon S."/>
            <person name="Zhang W."/>
            <person name="Yang X."/>
            <person name="Jeffery I.B."/>
            <person name="Cooney J.C."/>
            <person name="Kagawa T.F."/>
            <person name="Liu W."/>
            <person name="Song Y."/>
            <person name="Salvetti E."/>
            <person name="Wrobel A."/>
            <person name="Rasinkangas P."/>
            <person name="Parkhill J."/>
            <person name="Rea M.C."/>
            <person name="O'Sullivan O."/>
            <person name="Ritari J."/>
            <person name="Douillard F.P."/>
            <person name="Paul Ross R."/>
            <person name="Yang R."/>
            <person name="Briner A.E."/>
            <person name="Felis G.E."/>
            <person name="de Vos W.M."/>
            <person name="Barrangou R."/>
            <person name="Klaenhammer T.R."/>
            <person name="Caufield P.W."/>
            <person name="Cui Y."/>
            <person name="Zhang H."/>
            <person name="O'Toole P.W."/>
        </authorList>
    </citation>
    <scope>NUCLEOTIDE SEQUENCE [LARGE SCALE GENOMIC DNA]</scope>
    <source>
        <strain evidence="2 3">DSM 14500</strain>
    </source>
</reference>
<proteinExistence type="predicted"/>